<gene>
    <name evidence="1" type="ORF">SH580_10710</name>
</gene>
<organism evidence="1 2">
    <name type="scientific">Coraliomargarita algicola</name>
    <dbReference type="NCBI Taxonomy" id="3092156"/>
    <lineage>
        <taxon>Bacteria</taxon>
        <taxon>Pseudomonadati</taxon>
        <taxon>Verrucomicrobiota</taxon>
        <taxon>Opitutia</taxon>
        <taxon>Puniceicoccales</taxon>
        <taxon>Coraliomargaritaceae</taxon>
        <taxon>Coraliomargarita</taxon>
    </lineage>
</organism>
<protein>
    <submittedName>
        <fullName evidence="1">DUF2007 domain-containing protein</fullName>
    </submittedName>
</protein>
<accession>A0ABZ0RT71</accession>
<sequence length="138" mass="14957">MKQIASYSKPEEAYLAASLLEGNGIVVNVRDADTVGNYWMYSNAVGGVKLEVSDADETQAREILNLPKEANGLLVCPFCGSGNVKMREMNLFTAISVAIGFVLPFASKKVDCLECSKSFELDLKKAKAASELKPKKMS</sequence>
<evidence type="ECO:0000313" key="1">
    <source>
        <dbReference type="EMBL" id="WPJ98170.1"/>
    </source>
</evidence>
<dbReference type="Proteomes" id="UP001324993">
    <property type="component" value="Chromosome"/>
</dbReference>
<reference evidence="1 2" key="1">
    <citation type="submission" date="2023-11" db="EMBL/GenBank/DDBJ databases">
        <title>Coraliomargarita sp. nov., isolated from marine algae.</title>
        <authorList>
            <person name="Lee J.K."/>
            <person name="Baek J.H."/>
            <person name="Kim J.M."/>
            <person name="Choi D.G."/>
            <person name="Jeon C.O."/>
        </authorList>
    </citation>
    <scope>NUCLEOTIDE SEQUENCE [LARGE SCALE GENOMIC DNA]</scope>
    <source>
        <strain evidence="1 2">J2-16</strain>
    </source>
</reference>
<proteinExistence type="predicted"/>
<dbReference type="InterPro" id="IPR011322">
    <property type="entry name" value="N-reg_PII-like_a/b"/>
</dbReference>
<dbReference type="EMBL" id="CP138858">
    <property type="protein sequence ID" value="WPJ98170.1"/>
    <property type="molecule type" value="Genomic_DNA"/>
</dbReference>
<evidence type="ECO:0000313" key="2">
    <source>
        <dbReference type="Proteomes" id="UP001324993"/>
    </source>
</evidence>
<dbReference type="RefSeq" id="WP_319834973.1">
    <property type="nucleotide sequence ID" value="NZ_CP138858.1"/>
</dbReference>
<name>A0ABZ0RT71_9BACT</name>
<dbReference type="SUPFAM" id="SSF54913">
    <property type="entry name" value="GlnB-like"/>
    <property type="match status" value="1"/>
</dbReference>
<keyword evidence="2" id="KW-1185">Reference proteome</keyword>